<organism evidence="7 8">
    <name type="scientific">Ricinus communis</name>
    <name type="common">Castor bean</name>
    <dbReference type="NCBI Taxonomy" id="3988"/>
    <lineage>
        <taxon>Eukaryota</taxon>
        <taxon>Viridiplantae</taxon>
        <taxon>Streptophyta</taxon>
        <taxon>Embryophyta</taxon>
        <taxon>Tracheophyta</taxon>
        <taxon>Spermatophyta</taxon>
        <taxon>Magnoliopsida</taxon>
        <taxon>eudicotyledons</taxon>
        <taxon>Gunneridae</taxon>
        <taxon>Pentapetalae</taxon>
        <taxon>rosids</taxon>
        <taxon>fabids</taxon>
        <taxon>Malpighiales</taxon>
        <taxon>Euphorbiaceae</taxon>
        <taxon>Acalyphoideae</taxon>
        <taxon>Acalypheae</taxon>
        <taxon>Ricinus</taxon>
    </lineage>
</organism>
<dbReference type="SUPFAM" id="SSF51445">
    <property type="entry name" value="(Trans)glycosidases"/>
    <property type="match status" value="1"/>
</dbReference>
<evidence type="ECO:0000313" key="8">
    <source>
        <dbReference type="Proteomes" id="UP000008311"/>
    </source>
</evidence>
<keyword evidence="5" id="KW-0732">Signal</keyword>
<accession>B9RCJ5</accession>
<evidence type="ECO:0000313" key="7">
    <source>
        <dbReference type="EMBL" id="EEF51266.1"/>
    </source>
</evidence>
<sequence length="542" mass="61742">MAGKASKTILFFSFFLLVLSLSYSLPLSINKRWIIDAKSGERVKLACVNWASHLQPMLAEGLDKKPLSYLASKLARYHFNCVRFTCATHMFTRYGKLTVAQSFDSLNLTKAKAGIARHNSFLLNLTVVQAYEAVVNELGAHGLMVLLDNHVSQPKWCCPQDDENGFFGDIHFHPKEWLRGLAIVAKIFQGKSQVVAMSMRNELRGPYQNEHDWYKYIQEGARMVHKLNPEVLVLVSGLVWGTDLSFLKKKPLHLGLNLDNKLVYEAHWYSFSGDPKVWEVQPLNRICDLKTQIQVDLSGFVITGENPVPLFLGEVGIDQRGVNRADNRFFTCFLAYVAENDLDWGLWAFQGSYYFKEGIAGPDENYGLMNFDWNYLRSPEFDDRIWLIKRMIQDPDSILSTSYLMYHPLSGNCVHASEKNEIYASRFQQHSRWSHDGDGAPIRLMGSALCLKAIGDGLEPVLSNDCFSQQSSWKLLSSSKLHLGVKDEHGEYLCLEKESFNSSKVFTRKCICIEDDSDCQENPQSQWFKLIKTNIKVNTSIP</sequence>
<dbReference type="Gene3D" id="3.20.20.80">
    <property type="entry name" value="Glycosidases"/>
    <property type="match status" value="1"/>
</dbReference>
<dbReference type="Pfam" id="PF00150">
    <property type="entry name" value="Cellulase"/>
    <property type="match status" value="1"/>
</dbReference>
<name>B9RCJ5_RICCO</name>
<dbReference type="InterPro" id="IPR001547">
    <property type="entry name" value="Glyco_hydro_5"/>
</dbReference>
<reference evidence="8" key="1">
    <citation type="journal article" date="2010" name="Nat. Biotechnol.">
        <title>Draft genome sequence of the oilseed species Ricinus communis.</title>
        <authorList>
            <person name="Chan A.P."/>
            <person name="Crabtree J."/>
            <person name="Zhao Q."/>
            <person name="Lorenzi H."/>
            <person name="Orvis J."/>
            <person name="Puiu D."/>
            <person name="Melake-Berhan A."/>
            <person name="Jones K.M."/>
            <person name="Redman J."/>
            <person name="Chen G."/>
            <person name="Cahoon E.B."/>
            <person name="Gedil M."/>
            <person name="Stanke M."/>
            <person name="Haas B.J."/>
            <person name="Wortman J.R."/>
            <person name="Fraser-Liggett C.M."/>
            <person name="Ravel J."/>
            <person name="Rabinowicz P.D."/>
        </authorList>
    </citation>
    <scope>NUCLEOTIDE SEQUENCE [LARGE SCALE GENOMIC DNA]</scope>
    <source>
        <strain evidence="8">cv. Hale</strain>
    </source>
</reference>
<feature type="domain" description="Glycoside hydrolase family 5" evidence="6">
    <location>
        <begin position="68"/>
        <end position="350"/>
    </location>
</feature>
<evidence type="ECO:0000256" key="2">
    <source>
        <dbReference type="ARBA" id="ARBA00022801"/>
    </source>
</evidence>
<evidence type="ECO:0000259" key="6">
    <source>
        <dbReference type="Pfam" id="PF00150"/>
    </source>
</evidence>
<dbReference type="OMA" id="MFTRPNY"/>
<evidence type="ECO:0000256" key="4">
    <source>
        <dbReference type="RuleBase" id="RU361153"/>
    </source>
</evidence>
<dbReference type="eggNOG" id="ENOG502QVYM">
    <property type="taxonomic scope" value="Eukaryota"/>
</dbReference>
<evidence type="ECO:0000256" key="1">
    <source>
        <dbReference type="ARBA" id="ARBA00005641"/>
    </source>
</evidence>
<keyword evidence="2 4" id="KW-0378">Hydrolase</keyword>
<keyword evidence="8" id="KW-1185">Reference proteome</keyword>
<evidence type="ECO:0000256" key="5">
    <source>
        <dbReference type="SAM" id="SignalP"/>
    </source>
</evidence>
<dbReference type="AlphaFoldDB" id="B9RCJ5"/>
<dbReference type="OrthoDB" id="442731at2759"/>
<feature type="signal peptide" evidence="5">
    <location>
        <begin position="1"/>
        <end position="24"/>
    </location>
</feature>
<dbReference type="InterPro" id="IPR017853">
    <property type="entry name" value="GH"/>
</dbReference>
<keyword evidence="3 4" id="KW-0326">Glycosidase</keyword>
<dbReference type="PANTHER" id="PTHR31263:SF0">
    <property type="entry name" value="CELLULASE FAMILY PROTEIN (AFU_ORTHOLOGUE AFUA_5G14560)"/>
    <property type="match status" value="1"/>
</dbReference>
<dbReference type="PANTHER" id="PTHR31263">
    <property type="entry name" value="CELLULASE FAMILY PROTEIN (AFU_ORTHOLOGUE AFUA_5G14560)"/>
    <property type="match status" value="1"/>
</dbReference>
<evidence type="ECO:0000256" key="3">
    <source>
        <dbReference type="ARBA" id="ARBA00023295"/>
    </source>
</evidence>
<comment type="similarity">
    <text evidence="1 4">Belongs to the glycosyl hydrolase 5 (cellulase A) family.</text>
</comment>
<dbReference type="KEGG" id="rcu:8287454"/>
<dbReference type="GO" id="GO:0000272">
    <property type="term" value="P:polysaccharide catabolic process"/>
    <property type="evidence" value="ECO:0007669"/>
    <property type="project" value="InterPro"/>
</dbReference>
<feature type="chain" id="PRO_5002888455" evidence="5">
    <location>
        <begin position="25"/>
        <end position="542"/>
    </location>
</feature>
<dbReference type="EMBL" id="EQ973774">
    <property type="protein sequence ID" value="EEF51266.1"/>
    <property type="molecule type" value="Genomic_DNA"/>
</dbReference>
<dbReference type="STRING" id="3988.B9RCJ5"/>
<dbReference type="Proteomes" id="UP000008311">
    <property type="component" value="Unassembled WGS sequence"/>
</dbReference>
<gene>
    <name evidence="7" type="ORF">RCOM_1689380</name>
</gene>
<proteinExistence type="inferred from homology"/>
<dbReference type="GO" id="GO:0004553">
    <property type="term" value="F:hydrolase activity, hydrolyzing O-glycosyl compounds"/>
    <property type="evidence" value="ECO:0007669"/>
    <property type="project" value="InterPro"/>
</dbReference>
<protein>
    <submittedName>
        <fullName evidence="7">Hydrolase, hydrolyzing O-glycosyl compounds, putative</fullName>
    </submittedName>
</protein>
<dbReference type="InParanoid" id="B9RCJ5"/>